<reference evidence="1" key="1">
    <citation type="submission" date="2014-11" db="EMBL/GenBank/DDBJ databases">
        <authorList>
            <person name="Amaro Gonzalez C."/>
        </authorList>
    </citation>
    <scope>NUCLEOTIDE SEQUENCE</scope>
</reference>
<proteinExistence type="predicted"/>
<name>A0A0E9V495_ANGAN</name>
<reference evidence="1" key="2">
    <citation type="journal article" date="2015" name="Fish Shellfish Immunol.">
        <title>Early steps in the European eel (Anguilla anguilla)-Vibrio vulnificus interaction in the gills: Role of the RtxA13 toxin.</title>
        <authorList>
            <person name="Callol A."/>
            <person name="Pajuelo D."/>
            <person name="Ebbesson L."/>
            <person name="Teles M."/>
            <person name="MacKenzie S."/>
            <person name="Amaro C."/>
        </authorList>
    </citation>
    <scope>NUCLEOTIDE SEQUENCE</scope>
</reference>
<dbReference type="AlphaFoldDB" id="A0A0E9V495"/>
<sequence>MHYFFIDKHLKINPSEMYYLEVLHHTNQFNDQHNASYYD</sequence>
<protein>
    <submittedName>
        <fullName evidence="1">Uncharacterized protein</fullName>
    </submittedName>
</protein>
<evidence type="ECO:0000313" key="1">
    <source>
        <dbReference type="EMBL" id="JAH72944.1"/>
    </source>
</evidence>
<dbReference type="EMBL" id="GBXM01035633">
    <property type="protein sequence ID" value="JAH72944.1"/>
    <property type="molecule type" value="Transcribed_RNA"/>
</dbReference>
<organism evidence="1">
    <name type="scientific">Anguilla anguilla</name>
    <name type="common">European freshwater eel</name>
    <name type="synonym">Muraena anguilla</name>
    <dbReference type="NCBI Taxonomy" id="7936"/>
    <lineage>
        <taxon>Eukaryota</taxon>
        <taxon>Metazoa</taxon>
        <taxon>Chordata</taxon>
        <taxon>Craniata</taxon>
        <taxon>Vertebrata</taxon>
        <taxon>Euteleostomi</taxon>
        <taxon>Actinopterygii</taxon>
        <taxon>Neopterygii</taxon>
        <taxon>Teleostei</taxon>
        <taxon>Anguilliformes</taxon>
        <taxon>Anguillidae</taxon>
        <taxon>Anguilla</taxon>
    </lineage>
</organism>
<accession>A0A0E9V495</accession>